<dbReference type="PRINTS" id="PR00081">
    <property type="entry name" value="GDHRDH"/>
</dbReference>
<dbReference type="SUPFAM" id="SSF51735">
    <property type="entry name" value="NAD(P)-binding Rossmann-fold domains"/>
    <property type="match status" value="1"/>
</dbReference>
<evidence type="ECO:0000313" key="6">
    <source>
        <dbReference type="Proteomes" id="UP000062788"/>
    </source>
</evidence>
<protein>
    <recommendedName>
        <fullName evidence="4">Ketoreductase domain-containing protein</fullName>
    </recommendedName>
</protein>
<evidence type="ECO:0000313" key="5">
    <source>
        <dbReference type="EMBL" id="KVE24477.1"/>
    </source>
</evidence>
<dbReference type="EMBL" id="LOWA01000054">
    <property type="protein sequence ID" value="KVE24477.1"/>
    <property type="molecule type" value="Genomic_DNA"/>
</dbReference>
<dbReference type="GO" id="GO:0016616">
    <property type="term" value="F:oxidoreductase activity, acting on the CH-OH group of donors, NAD or NADP as acceptor"/>
    <property type="evidence" value="ECO:0007669"/>
    <property type="project" value="UniProtKB-ARBA"/>
</dbReference>
<evidence type="ECO:0000256" key="2">
    <source>
        <dbReference type="ARBA" id="ARBA00023002"/>
    </source>
</evidence>
<dbReference type="SMART" id="SM00822">
    <property type="entry name" value="PKS_KR"/>
    <property type="match status" value="1"/>
</dbReference>
<dbReference type="FunFam" id="3.40.50.720:FF:000047">
    <property type="entry name" value="NADP-dependent L-serine/L-allo-threonine dehydrogenase"/>
    <property type="match status" value="1"/>
</dbReference>
<dbReference type="Proteomes" id="UP000062788">
    <property type="component" value="Unassembled WGS sequence"/>
</dbReference>
<proteinExistence type="inferred from homology"/>
<comment type="similarity">
    <text evidence="1 3">Belongs to the short-chain dehydrogenases/reductases (SDR) family.</text>
</comment>
<evidence type="ECO:0000259" key="4">
    <source>
        <dbReference type="SMART" id="SM00822"/>
    </source>
</evidence>
<dbReference type="AlphaFoldDB" id="A0A103DXE0"/>
<name>A0A103DXE0_9BURK</name>
<evidence type="ECO:0000256" key="3">
    <source>
        <dbReference type="RuleBase" id="RU000363"/>
    </source>
</evidence>
<comment type="caution">
    <text evidence="5">The sequence shown here is derived from an EMBL/GenBank/DDBJ whole genome shotgun (WGS) entry which is preliminary data.</text>
</comment>
<sequence length="275" mass="30479">MIGKVAIVTGSSSGIGLAVARSFAEHGAHLVLVARRHDRLVALTRQLAHLDVKVVAIAADITQEESRQAIISQAMRNFGRIDILVNNAGFGYRSPIEATPLSAIRSNFETNVFSPIALAQLVIPIMKQQRSGCIVNMSSVAGKIARPLSSIYDATKHALEAISDGLRGELKQFGIRVLVIEPGFVQTEFTDIAKTISSEYYGKYPEYQTLLQVHVRRDERWRRFAADADEVARTIVQAVQGTDSKVRYVTPGFARLMLTLKRILPERLFHRLIDV</sequence>
<dbReference type="InterPro" id="IPR057326">
    <property type="entry name" value="KR_dom"/>
</dbReference>
<dbReference type="PANTHER" id="PTHR44196">
    <property type="entry name" value="DEHYDROGENASE/REDUCTASE SDR FAMILY MEMBER 7B"/>
    <property type="match status" value="1"/>
</dbReference>
<keyword evidence="2" id="KW-0560">Oxidoreductase</keyword>
<reference evidence="5 6" key="1">
    <citation type="submission" date="2015-11" db="EMBL/GenBank/DDBJ databases">
        <title>Expanding the genomic diversity of Burkholderia species for the development of highly accurate diagnostics.</title>
        <authorList>
            <person name="Sahl J."/>
            <person name="Keim P."/>
            <person name="Wagner D."/>
        </authorList>
    </citation>
    <scope>NUCLEOTIDE SEQUENCE [LARGE SCALE GENOMIC DNA]</scope>
    <source>
        <strain evidence="5 6">TSV85</strain>
    </source>
</reference>
<dbReference type="InterPro" id="IPR002347">
    <property type="entry name" value="SDR_fam"/>
</dbReference>
<organism evidence="5 6">
    <name type="scientific">Burkholderia singularis</name>
    <dbReference type="NCBI Taxonomy" id="1503053"/>
    <lineage>
        <taxon>Bacteria</taxon>
        <taxon>Pseudomonadati</taxon>
        <taxon>Pseudomonadota</taxon>
        <taxon>Betaproteobacteria</taxon>
        <taxon>Burkholderiales</taxon>
        <taxon>Burkholderiaceae</taxon>
        <taxon>Burkholderia</taxon>
        <taxon>pseudomallei group</taxon>
    </lineage>
</organism>
<dbReference type="PIRSF" id="PIRSF000126">
    <property type="entry name" value="11-beta-HSD1"/>
    <property type="match status" value="1"/>
</dbReference>
<dbReference type="PANTHER" id="PTHR44196:SF1">
    <property type="entry name" value="DEHYDROGENASE_REDUCTASE SDR FAMILY MEMBER 7B"/>
    <property type="match status" value="1"/>
</dbReference>
<keyword evidence="6" id="KW-1185">Reference proteome</keyword>
<dbReference type="Pfam" id="PF00106">
    <property type="entry name" value="adh_short"/>
    <property type="match status" value="1"/>
</dbReference>
<dbReference type="RefSeq" id="WP_059519697.1">
    <property type="nucleotide sequence ID" value="NZ_CP013449.1"/>
</dbReference>
<gene>
    <name evidence="5" type="ORF">WS67_20425</name>
</gene>
<dbReference type="PRINTS" id="PR00080">
    <property type="entry name" value="SDRFAMILY"/>
</dbReference>
<dbReference type="InterPro" id="IPR036291">
    <property type="entry name" value="NAD(P)-bd_dom_sf"/>
</dbReference>
<evidence type="ECO:0000256" key="1">
    <source>
        <dbReference type="ARBA" id="ARBA00006484"/>
    </source>
</evidence>
<accession>A0A103DXE0</accession>
<dbReference type="GO" id="GO:0016020">
    <property type="term" value="C:membrane"/>
    <property type="evidence" value="ECO:0007669"/>
    <property type="project" value="TreeGrafter"/>
</dbReference>
<dbReference type="CDD" id="cd05374">
    <property type="entry name" value="17beta-HSD-like_SDR_c"/>
    <property type="match status" value="1"/>
</dbReference>
<dbReference type="Gene3D" id="3.40.50.720">
    <property type="entry name" value="NAD(P)-binding Rossmann-like Domain"/>
    <property type="match status" value="1"/>
</dbReference>
<feature type="domain" description="Ketoreductase" evidence="4">
    <location>
        <begin position="4"/>
        <end position="183"/>
    </location>
</feature>